<proteinExistence type="predicted"/>
<dbReference type="InterPro" id="IPR008266">
    <property type="entry name" value="Tyr_kinase_AS"/>
</dbReference>
<evidence type="ECO:0000313" key="3">
    <source>
        <dbReference type="Proteomes" id="UP000274131"/>
    </source>
</evidence>
<dbReference type="InterPro" id="IPR050122">
    <property type="entry name" value="RTK"/>
</dbReference>
<reference evidence="2 3" key="1">
    <citation type="submission" date="2018-10" db="EMBL/GenBank/DDBJ databases">
        <authorList>
            <consortium name="Pathogen Informatics"/>
        </authorList>
    </citation>
    <scope>NUCLEOTIDE SEQUENCE [LARGE SCALE GENOMIC DNA]</scope>
</reference>
<dbReference type="PROSITE" id="PS00109">
    <property type="entry name" value="PROTEIN_KINASE_TYR"/>
    <property type="match status" value="1"/>
</dbReference>
<dbReference type="PANTHER" id="PTHR24416:SF604">
    <property type="entry name" value="RECEPTOR PROTEIN-TYROSINE KINASE"/>
    <property type="match status" value="1"/>
</dbReference>
<feature type="domain" description="Protein kinase" evidence="1">
    <location>
        <begin position="1"/>
        <end position="232"/>
    </location>
</feature>
<dbReference type="GO" id="GO:0043235">
    <property type="term" value="C:receptor complex"/>
    <property type="evidence" value="ECO:0007669"/>
    <property type="project" value="TreeGrafter"/>
</dbReference>
<dbReference type="GO" id="GO:0004714">
    <property type="term" value="F:transmembrane receptor protein tyrosine kinase activity"/>
    <property type="evidence" value="ECO:0007669"/>
    <property type="project" value="TreeGrafter"/>
</dbReference>
<dbReference type="Pfam" id="PF07714">
    <property type="entry name" value="PK_Tyr_Ser-Thr"/>
    <property type="match status" value="2"/>
</dbReference>
<dbReference type="GO" id="GO:0045664">
    <property type="term" value="P:regulation of neuron differentiation"/>
    <property type="evidence" value="ECO:0007669"/>
    <property type="project" value="TreeGrafter"/>
</dbReference>
<dbReference type="AlphaFoldDB" id="A0A3P6J0W8"/>
<dbReference type="InterPro" id="IPR020635">
    <property type="entry name" value="Tyr_kinase_cat_dom"/>
</dbReference>
<protein>
    <recommendedName>
        <fullName evidence="1">Protein kinase domain-containing protein</fullName>
    </recommendedName>
</protein>
<gene>
    <name evidence="2" type="ORF">EVEC_LOCUS7992</name>
</gene>
<dbReference type="SUPFAM" id="SSF56112">
    <property type="entry name" value="Protein kinase-like (PK-like)"/>
    <property type="match status" value="1"/>
</dbReference>
<evidence type="ECO:0000313" key="2">
    <source>
        <dbReference type="EMBL" id="VDD93241.1"/>
    </source>
</evidence>
<dbReference type="PROSITE" id="PS50011">
    <property type="entry name" value="PROTEIN_KINASE_DOM"/>
    <property type="match status" value="1"/>
</dbReference>
<sequence length="368" mass="43311">MHNYQTTSIYSHHFICSKFQHENICSLKGVCFERSPHLIVLELLAGGDLKSFLRDFRLSKVANQMLLFNMTSQLQNREELRMIDLLKMATDVAKGCKYLADNRFIHRDIAARNCLLTKRGKGRVVKIADFGMWMPPEAFLEGVFTSKTDVWSYGVLLWELFSLGYVPYPGRNNHEVFFFVEGSRLGPPKGAPGDIYKIMIDCWRTVDKERPDFDVIKLLAAENARMSIRRYLEFWRNLKARHSSNAHRRERRLEHTYFRTKVPLLNSSMLSLEVERQRKTDRTKTCLAKKSGTITFRTLVFCLVSVRFTYQRLQLLLNTTVTKLQQFFIKQPQIYKKYLNLVFNDLYICKYCYLSTLLNFNIKHICIF</sequence>
<dbReference type="OrthoDB" id="73209at2759"/>
<dbReference type="PRINTS" id="PR00109">
    <property type="entry name" value="TYRKINASE"/>
</dbReference>
<evidence type="ECO:0000259" key="1">
    <source>
        <dbReference type="PROSITE" id="PS50011"/>
    </source>
</evidence>
<dbReference type="SMART" id="SM00219">
    <property type="entry name" value="TyrKc"/>
    <property type="match status" value="1"/>
</dbReference>
<keyword evidence="3" id="KW-1185">Reference proteome</keyword>
<dbReference type="Gene3D" id="1.10.510.10">
    <property type="entry name" value="Transferase(Phosphotransferase) domain 1"/>
    <property type="match status" value="1"/>
</dbReference>
<dbReference type="STRING" id="51028.A0A3P6J0W8"/>
<dbReference type="InterPro" id="IPR011009">
    <property type="entry name" value="Kinase-like_dom_sf"/>
</dbReference>
<organism evidence="2 3">
    <name type="scientific">Enterobius vermicularis</name>
    <name type="common">Human pinworm</name>
    <dbReference type="NCBI Taxonomy" id="51028"/>
    <lineage>
        <taxon>Eukaryota</taxon>
        <taxon>Metazoa</taxon>
        <taxon>Ecdysozoa</taxon>
        <taxon>Nematoda</taxon>
        <taxon>Chromadorea</taxon>
        <taxon>Rhabditida</taxon>
        <taxon>Spirurina</taxon>
        <taxon>Oxyuridomorpha</taxon>
        <taxon>Oxyuroidea</taxon>
        <taxon>Oxyuridae</taxon>
        <taxon>Enterobius</taxon>
    </lineage>
</organism>
<name>A0A3P6J0W8_ENTVE</name>
<dbReference type="PANTHER" id="PTHR24416">
    <property type="entry name" value="TYROSINE-PROTEIN KINASE RECEPTOR"/>
    <property type="match status" value="1"/>
</dbReference>
<accession>A0A3P6J0W8</accession>
<dbReference type="GO" id="GO:0007169">
    <property type="term" value="P:cell surface receptor protein tyrosine kinase signaling pathway"/>
    <property type="evidence" value="ECO:0007669"/>
    <property type="project" value="TreeGrafter"/>
</dbReference>
<dbReference type="GO" id="GO:0005524">
    <property type="term" value="F:ATP binding"/>
    <property type="evidence" value="ECO:0007669"/>
    <property type="project" value="InterPro"/>
</dbReference>
<dbReference type="InterPro" id="IPR001245">
    <property type="entry name" value="Ser-Thr/Tyr_kinase_cat_dom"/>
</dbReference>
<dbReference type="GO" id="GO:0005886">
    <property type="term" value="C:plasma membrane"/>
    <property type="evidence" value="ECO:0007669"/>
    <property type="project" value="TreeGrafter"/>
</dbReference>
<dbReference type="InterPro" id="IPR000719">
    <property type="entry name" value="Prot_kinase_dom"/>
</dbReference>
<dbReference type="Proteomes" id="UP000274131">
    <property type="component" value="Unassembled WGS sequence"/>
</dbReference>
<dbReference type="EMBL" id="UXUI01009203">
    <property type="protein sequence ID" value="VDD93241.1"/>
    <property type="molecule type" value="Genomic_DNA"/>
</dbReference>